<dbReference type="InterPro" id="IPR025272">
    <property type="entry name" value="SocA_Panacea"/>
</dbReference>
<evidence type="ECO:0000259" key="1">
    <source>
        <dbReference type="Pfam" id="PF13274"/>
    </source>
</evidence>
<dbReference type="STRING" id="1802271.A3C11_02860"/>
<dbReference type="AlphaFoldDB" id="A0A1G2KMS9"/>
<proteinExistence type="predicted"/>
<comment type="caution">
    <text evidence="2">The sequence shown here is derived from an EMBL/GenBank/DDBJ whole genome shotgun (WGS) entry which is preliminary data.</text>
</comment>
<dbReference type="Pfam" id="PF13274">
    <property type="entry name" value="SocA_Panacea"/>
    <property type="match status" value="1"/>
</dbReference>
<protein>
    <recommendedName>
        <fullName evidence="1">Antitoxin SocA-like Panacea domain-containing protein</fullName>
    </recommendedName>
</protein>
<sequence>MRIPLPKLKAILLYFEENTDARFLGKTKLMKLLYFLDFMHLKKHGMPITHDSYVHLEYGPIPSAIMNLVDTTIQDPDNSILGDTISFEKRDGSDMYKMISLRKFSEEDAKLFSKNEMEILRRVCLRFGDLNTRDIVDASHKEAPWKETKPLEFIPYSLAAKDPDCLVSEEDINLAISLLS</sequence>
<feature type="domain" description="Antitoxin SocA-like Panacea" evidence="1">
    <location>
        <begin position="29"/>
        <end position="146"/>
    </location>
</feature>
<accession>A0A1G2KMS9</accession>
<evidence type="ECO:0000313" key="3">
    <source>
        <dbReference type="Proteomes" id="UP000177362"/>
    </source>
</evidence>
<name>A0A1G2KMS9_9BACT</name>
<dbReference type="Proteomes" id="UP000177362">
    <property type="component" value="Unassembled WGS sequence"/>
</dbReference>
<dbReference type="EMBL" id="MHQJ01000042">
    <property type="protein sequence ID" value="OHA00574.1"/>
    <property type="molecule type" value="Genomic_DNA"/>
</dbReference>
<gene>
    <name evidence="2" type="ORF">A3C11_02860</name>
</gene>
<reference evidence="2 3" key="1">
    <citation type="journal article" date="2016" name="Nat. Commun.">
        <title>Thousands of microbial genomes shed light on interconnected biogeochemical processes in an aquifer system.</title>
        <authorList>
            <person name="Anantharaman K."/>
            <person name="Brown C.T."/>
            <person name="Hug L.A."/>
            <person name="Sharon I."/>
            <person name="Castelle C.J."/>
            <person name="Probst A.J."/>
            <person name="Thomas B.C."/>
            <person name="Singh A."/>
            <person name="Wilkins M.J."/>
            <person name="Karaoz U."/>
            <person name="Brodie E.L."/>
            <person name="Williams K.H."/>
            <person name="Hubbard S.S."/>
            <person name="Banfield J.F."/>
        </authorList>
    </citation>
    <scope>NUCLEOTIDE SEQUENCE [LARGE SCALE GENOMIC DNA]</scope>
</reference>
<organism evidence="2 3">
    <name type="scientific">Candidatus Sungbacteria bacterium RIFCSPHIGHO2_02_FULL_49_12</name>
    <dbReference type="NCBI Taxonomy" id="1802271"/>
    <lineage>
        <taxon>Bacteria</taxon>
        <taxon>Candidatus Sungiibacteriota</taxon>
    </lineage>
</organism>
<evidence type="ECO:0000313" key="2">
    <source>
        <dbReference type="EMBL" id="OHA00574.1"/>
    </source>
</evidence>